<dbReference type="AlphaFoldDB" id="A0A3P7ICQ1"/>
<evidence type="ECO:0000256" key="1">
    <source>
        <dbReference type="ARBA" id="ARBA00008609"/>
    </source>
</evidence>
<dbReference type="InterPro" id="IPR028896">
    <property type="entry name" value="GcvT/YgfZ/DmdA"/>
</dbReference>
<dbReference type="Gene3D" id="4.10.1250.10">
    <property type="entry name" value="Aminomethyltransferase fragment"/>
    <property type="match status" value="1"/>
</dbReference>
<evidence type="ECO:0000259" key="5">
    <source>
        <dbReference type="Pfam" id="PF08669"/>
    </source>
</evidence>
<evidence type="ECO:0000256" key="3">
    <source>
        <dbReference type="ARBA" id="ARBA00015825"/>
    </source>
</evidence>
<proteinExistence type="inferred from homology"/>
<feature type="domain" description="GCVT N-terminal" evidence="4">
    <location>
        <begin position="3"/>
        <end position="66"/>
    </location>
</feature>
<dbReference type="Pfam" id="PF01571">
    <property type="entry name" value="GCV_T"/>
    <property type="match status" value="1"/>
</dbReference>
<dbReference type="PANTHER" id="PTHR43757:SF16">
    <property type="entry name" value="AMINOMETHYLTRANSFERASE, MITOCHONDRIAL"/>
    <property type="match status" value="1"/>
</dbReference>
<keyword evidence="7" id="KW-1185">Reference proteome</keyword>
<dbReference type="EMBL" id="UYYB01017090">
    <property type="protein sequence ID" value="VDM70670.1"/>
    <property type="molecule type" value="Genomic_DNA"/>
</dbReference>
<comment type="similarity">
    <text evidence="1">Belongs to the GcvT family.</text>
</comment>
<protein>
    <recommendedName>
        <fullName evidence="3">Aminomethyltransferase, mitochondrial</fullName>
    </recommendedName>
</protein>
<dbReference type="Gene3D" id="2.40.30.110">
    <property type="entry name" value="Aminomethyltransferase beta-barrel domains"/>
    <property type="match status" value="1"/>
</dbReference>
<evidence type="ECO:0000259" key="4">
    <source>
        <dbReference type="Pfam" id="PF01571"/>
    </source>
</evidence>
<dbReference type="Pfam" id="PF08669">
    <property type="entry name" value="GCV_T_C"/>
    <property type="match status" value="1"/>
</dbReference>
<dbReference type="InterPro" id="IPR006222">
    <property type="entry name" value="GCVT_N"/>
</dbReference>
<dbReference type="Proteomes" id="UP000270094">
    <property type="component" value="Unassembled WGS sequence"/>
</dbReference>
<feature type="domain" description="Aminomethyltransferase C-terminal" evidence="5">
    <location>
        <begin position="91"/>
        <end position="170"/>
    </location>
</feature>
<evidence type="ECO:0000256" key="2">
    <source>
        <dbReference type="ARBA" id="ARBA00011690"/>
    </source>
</evidence>
<dbReference type="FunFam" id="4.10.1250.10:FF:000002">
    <property type="entry name" value="Aminomethyltransferase"/>
    <property type="match status" value="1"/>
</dbReference>
<dbReference type="InterPro" id="IPR029043">
    <property type="entry name" value="GcvT/YgfZ_C"/>
</dbReference>
<comment type="subunit">
    <text evidence="2">The glycine cleavage system is composed of four proteins: P, T, L and H.</text>
</comment>
<dbReference type="PANTHER" id="PTHR43757">
    <property type="entry name" value="AMINOMETHYLTRANSFERASE"/>
    <property type="match status" value="1"/>
</dbReference>
<dbReference type="SUPFAM" id="SSF103025">
    <property type="entry name" value="Folate-binding domain"/>
    <property type="match status" value="1"/>
</dbReference>
<feature type="non-terminal residue" evidence="6">
    <location>
        <position position="1"/>
    </location>
</feature>
<sequence>LQISVPAKDAATLTEKLLQSKNGTVKLAGLGARDALRMEAGLCLYGNDIDENTTPAEAGLAFVVAKRRRETLGFPGAEKVVGQLKSKSWPKQRVGLISEPGRAPRAHLPLMDPLDKSAIGFVTSGCPSPCLNQNIAIAYVDKPYAKVGKTIVADFGTKQVKVTVTKMPFVPTKYYTKSS</sequence>
<reference evidence="6 7" key="1">
    <citation type="submission" date="2018-11" db="EMBL/GenBank/DDBJ databases">
        <authorList>
            <consortium name="Pathogen Informatics"/>
        </authorList>
    </citation>
    <scope>NUCLEOTIDE SEQUENCE [LARGE SCALE GENOMIC DNA]</scope>
</reference>
<dbReference type="Gene3D" id="3.30.1360.120">
    <property type="entry name" value="Probable tRNA modification gtpase trme, domain 1"/>
    <property type="match status" value="1"/>
</dbReference>
<name>A0A3P7ICQ1_STRVU</name>
<gene>
    <name evidence="6" type="ORF">SVUK_LOCUS5668</name>
</gene>
<accession>A0A3P7ICQ1</accession>
<dbReference type="GO" id="GO:0005739">
    <property type="term" value="C:mitochondrion"/>
    <property type="evidence" value="ECO:0007669"/>
    <property type="project" value="TreeGrafter"/>
</dbReference>
<evidence type="ECO:0000313" key="6">
    <source>
        <dbReference type="EMBL" id="VDM70670.1"/>
    </source>
</evidence>
<dbReference type="InterPro" id="IPR027266">
    <property type="entry name" value="TrmE/GcvT-like"/>
</dbReference>
<dbReference type="InterPro" id="IPR013977">
    <property type="entry name" value="GcvT_C"/>
</dbReference>
<evidence type="ECO:0000313" key="7">
    <source>
        <dbReference type="Proteomes" id="UP000270094"/>
    </source>
</evidence>
<dbReference type="OrthoDB" id="10263536at2759"/>
<organism evidence="6 7">
    <name type="scientific">Strongylus vulgaris</name>
    <name type="common">Blood worm</name>
    <dbReference type="NCBI Taxonomy" id="40348"/>
    <lineage>
        <taxon>Eukaryota</taxon>
        <taxon>Metazoa</taxon>
        <taxon>Ecdysozoa</taxon>
        <taxon>Nematoda</taxon>
        <taxon>Chromadorea</taxon>
        <taxon>Rhabditida</taxon>
        <taxon>Rhabditina</taxon>
        <taxon>Rhabditomorpha</taxon>
        <taxon>Strongyloidea</taxon>
        <taxon>Strongylidae</taxon>
        <taxon>Strongylus</taxon>
    </lineage>
</organism>
<dbReference type="SUPFAM" id="SSF101790">
    <property type="entry name" value="Aminomethyltransferase beta-barrel domain"/>
    <property type="match status" value="1"/>
</dbReference>